<dbReference type="AlphaFoldDB" id="W5LX19"/>
<dbReference type="GeneID" id="107075796"/>
<dbReference type="InterPro" id="IPR001322">
    <property type="entry name" value="Lamin_tail_dom"/>
</dbReference>
<accession>W5LX19</accession>
<dbReference type="PANTHER" id="PTHR19956:SF5">
    <property type="entry name" value="LAMIN TAIL DOMAIN-CONTAINING PROTEIN 2"/>
    <property type="match status" value="1"/>
</dbReference>
<dbReference type="EMBL" id="AHAT01008073">
    <property type="status" value="NOT_ANNOTATED_CDS"/>
    <property type="molecule type" value="Genomic_DNA"/>
</dbReference>
<feature type="domain" description="LTD" evidence="3">
    <location>
        <begin position="183"/>
        <end position="302"/>
    </location>
</feature>
<dbReference type="Gene3D" id="2.60.40.1260">
    <property type="entry name" value="Lamin Tail domain"/>
    <property type="match status" value="1"/>
</dbReference>
<feature type="compositionally biased region" description="Basic and acidic residues" evidence="2">
    <location>
        <begin position="126"/>
        <end position="138"/>
    </location>
</feature>
<dbReference type="InterPro" id="IPR052877">
    <property type="entry name" value="Lamin_tail_domain"/>
</dbReference>
<dbReference type="InParanoid" id="W5LX19"/>
<proteinExistence type="predicted"/>
<dbReference type="OMA" id="CITIWAG"/>
<keyword evidence="1" id="KW-0175">Coiled coil</keyword>
<sequence>MDGRQTSLTEQQRLQFQQIASLHSQIKQVQARILGEEVNRKLLAQAFREQSCHHKQLEKLESQLQTVQNEVYQLIGEPGLVLYSNFLMTPTQLSTACQSVFSTQKHSSSAWANDQHMVTTTEAEMPADRLSDKGKSDGNSEPSNSITSSTPYISLKDHSDIFCQRMSLSTPSRAEDSPSDESTVSANSFSSSAGLLEVKEVNSAGHFVRLRNTSPDRNTDLGGYMLQQRVGGAPVSLYRIPPHTWVPSGQCITIWAGGAKVSHNPPSDLVWHELLRFRTGSECATVLCKPSGQPVARLMPPQQVSVSMPFNSETVSARSCHRASTAQGWRPLLASHSVSAHRLPEDQQHKRSTSAPPPKRRQKRNLRPVTPLPPSAQPSTSYCGKDVDDLQNWHPGVTALLSRALSGKGGSSQISETSSWRSSAPSSLILEKPVRPRLNRKSPLVALIAQRTARSKYGFKFLSSPPITSDIHVIRR</sequence>
<organism evidence="4 5">
    <name type="scientific">Lepisosteus oculatus</name>
    <name type="common">Spotted gar</name>
    <dbReference type="NCBI Taxonomy" id="7918"/>
    <lineage>
        <taxon>Eukaryota</taxon>
        <taxon>Metazoa</taxon>
        <taxon>Chordata</taxon>
        <taxon>Craniata</taxon>
        <taxon>Vertebrata</taxon>
        <taxon>Euteleostomi</taxon>
        <taxon>Actinopterygii</taxon>
        <taxon>Neopterygii</taxon>
        <taxon>Holostei</taxon>
        <taxon>Semionotiformes</taxon>
        <taxon>Lepisosteidae</taxon>
        <taxon>Lepisosteus</taxon>
    </lineage>
</organism>
<dbReference type="KEGG" id="loc:107075796"/>
<dbReference type="HOGENOM" id="CLU_573581_0_0_1"/>
<dbReference type="GO" id="GO:0005638">
    <property type="term" value="C:lamin filament"/>
    <property type="evidence" value="ECO:0000318"/>
    <property type="project" value="GO_Central"/>
</dbReference>
<dbReference type="SUPFAM" id="SSF74853">
    <property type="entry name" value="Lamin A/C globular tail domain"/>
    <property type="match status" value="1"/>
</dbReference>
<protein>
    <submittedName>
        <fullName evidence="4">Lamin-A-like</fullName>
    </submittedName>
</protein>
<dbReference type="InterPro" id="IPR036415">
    <property type="entry name" value="Lamin_tail_dom_sf"/>
</dbReference>
<dbReference type="STRING" id="7918.ENSLOCP00000000676"/>
<reference evidence="4" key="2">
    <citation type="submission" date="2025-08" db="UniProtKB">
        <authorList>
            <consortium name="Ensembl"/>
        </authorList>
    </citation>
    <scope>IDENTIFICATION</scope>
</reference>
<evidence type="ECO:0000259" key="3">
    <source>
        <dbReference type="PROSITE" id="PS51841"/>
    </source>
</evidence>
<dbReference type="GO" id="GO:0030527">
    <property type="term" value="F:structural constituent of chromatin"/>
    <property type="evidence" value="ECO:0000318"/>
    <property type="project" value="GO_Central"/>
</dbReference>
<feature type="region of interest" description="Disordered" evidence="2">
    <location>
        <begin position="169"/>
        <end position="188"/>
    </location>
</feature>
<dbReference type="Ensembl" id="ENSLOCT00000000679.1">
    <property type="protein sequence ID" value="ENSLOCP00000000676.1"/>
    <property type="gene ID" value="ENSLOCG00000000615.1"/>
</dbReference>
<evidence type="ECO:0000256" key="1">
    <source>
        <dbReference type="SAM" id="Coils"/>
    </source>
</evidence>
<evidence type="ECO:0000313" key="5">
    <source>
        <dbReference type="Proteomes" id="UP000018468"/>
    </source>
</evidence>
<feature type="compositionally biased region" description="Polar residues" evidence="2">
    <location>
        <begin position="139"/>
        <end position="152"/>
    </location>
</feature>
<dbReference type="eggNOG" id="KOG0977">
    <property type="taxonomic scope" value="Eukaryota"/>
</dbReference>
<feature type="region of interest" description="Disordered" evidence="2">
    <location>
        <begin position="122"/>
        <end position="152"/>
    </location>
</feature>
<dbReference type="PANTHER" id="PTHR19956">
    <property type="entry name" value="LAMIN TAIL DOMAIN-CONTAINING PROTEIN 2"/>
    <property type="match status" value="1"/>
</dbReference>
<name>W5LX19_LEPOC</name>
<reference evidence="4" key="3">
    <citation type="submission" date="2025-09" db="UniProtKB">
        <authorList>
            <consortium name="Ensembl"/>
        </authorList>
    </citation>
    <scope>IDENTIFICATION</scope>
</reference>
<dbReference type="GeneTree" id="ENSGT00940000169472"/>
<feature type="region of interest" description="Disordered" evidence="2">
    <location>
        <begin position="340"/>
        <end position="382"/>
    </location>
</feature>
<dbReference type="OrthoDB" id="102442at2759"/>
<evidence type="ECO:0000256" key="2">
    <source>
        <dbReference type="SAM" id="MobiDB-lite"/>
    </source>
</evidence>
<dbReference type="PROSITE" id="PS51841">
    <property type="entry name" value="LTD"/>
    <property type="match status" value="1"/>
</dbReference>
<evidence type="ECO:0000313" key="4">
    <source>
        <dbReference type="Ensembl" id="ENSLOCP00000000676.1"/>
    </source>
</evidence>
<feature type="coiled-coil region" evidence="1">
    <location>
        <begin position="50"/>
        <end position="77"/>
    </location>
</feature>
<keyword evidence="5" id="KW-1185">Reference proteome</keyword>
<dbReference type="Proteomes" id="UP000018468">
    <property type="component" value="Linkage group LG27"/>
</dbReference>
<dbReference type="Bgee" id="ENSLOCG00000000615">
    <property type="expression patterns" value="Expressed in brain and 9 other cell types or tissues"/>
</dbReference>
<dbReference type="Pfam" id="PF00932">
    <property type="entry name" value="LTD"/>
    <property type="match status" value="1"/>
</dbReference>
<reference evidence="5" key="1">
    <citation type="submission" date="2011-12" db="EMBL/GenBank/DDBJ databases">
        <title>The Draft Genome of Lepisosteus oculatus.</title>
        <authorList>
            <consortium name="The Broad Institute Genome Assembly &amp; Analysis Group"/>
            <consortium name="Computational R&amp;D Group"/>
            <consortium name="and Sequencing Platform"/>
            <person name="Di Palma F."/>
            <person name="Alfoldi J."/>
            <person name="Johnson J."/>
            <person name="Berlin A."/>
            <person name="Gnerre S."/>
            <person name="Jaffe D."/>
            <person name="MacCallum I."/>
            <person name="Young S."/>
            <person name="Walker B.J."/>
            <person name="Lander E.S."/>
            <person name="Lindblad-Toh K."/>
        </authorList>
    </citation>
    <scope>NUCLEOTIDE SEQUENCE [LARGE SCALE GENOMIC DNA]</scope>
</reference>